<evidence type="ECO:0000313" key="9">
    <source>
        <dbReference type="EMBL" id="MFC4336530.1"/>
    </source>
</evidence>
<gene>
    <name evidence="9" type="ORF">ACFPET_15105</name>
</gene>
<keyword evidence="5 7" id="KW-1133">Transmembrane helix</keyword>
<dbReference type="InterPro" id="IPR051393">
    <property type="entry name" value="ABC_transporter_permease"/>
</dbReference>
<feature type="transmembrane region" description="Helical" evidence="7">
    <location>
        <begin position="135"/>
        <end position="154"/>
    </location>
</feature>
<keyword evidence="3" id="KW-1003">Cell membrane</keyword>
<feature type="transmembrane region" description="Helical" evidence="7">
    <location>
        <begin position="41"/>
        <end position="64"/>
    </location>
</feature>
<evidence type="ECO:0000256" key="5">
    <source>
        <dbReference type="ARBA" id="ARBA00022989"/>
    </source>
</evidence>
<keyword evidence="6 7" id="KW-0472">Membrane</keyword>
<dbReference type="SUPFAM" id="SSF161098">
    <property type="entry name" value="MetI-like"/>
    <property type="match status" value="1"/>
</dbReference>
<dbReference type="PANTHER" id="PTHR30193:SF18">
    <property type="entry name" value="OSMOPROTECTIVE COMPOUNDS UPTAKE PERMEASE PROTEIN GGTC"/>
    <property type="match status" value="1"/>
</dbReference>
<feature type="transmembrane region" description="Helical" evidence="7">
    <location>
        <begin position="102"/>
        <end position="123"/>
    </location>
</feature>
<feature type="transmembrane region" description="Helical" evidence="7">
    <location>
        <begin position="12"/>
        <end position="29"/>
    </location>
</feature>
<keyword evidence="10" id="KW-1185">Reference proteome</keyword>
<reference evidence="10" key="1">
    <citation type="journal article" date="2019" name="Int. J. Syst. Evol. Microbiol.">
        <title>The Global Catalogue of Microorganisms (GCM) 10K type strain sequencing project: providing services to taxonomists for standard genome sequencing and annotation.</title>
        <authorList>
            <consortium name="The Broad Institute Genomics Platform"/>
            <consortium name="The Broad Institute Genome Sequencing Center for Infectious Disease"/>
            <person name="Wu L."/>
            <person name="Ma J."/>
        </authorList>
    </citation>
    <scope>NUCLEOTIDE SEQUENCE [LARGE SCALE GENOMIC DNA]</scope>
    <source>
        <strain evidence="10">IBRC-M 10908</strain>
    </source>
</reference>
<evidence type="ECO:0000259" key="8">
    <source>
        <dbReference type="PROSITE" id="PS50928"/>
    </source>
</evidence>
<dbReference type="PANTHER" id="PTHR30193">
    <property type="entry name" value="ABC TRANSPORTER PERMEASE PROTEIN"/>
    <property type="match status" value="1"/>
</dbReference>
<dbReference type="Pfam" id="PF00528">
    <property type="entry name" value="BPD_transp_1"/>
    <property type="match status" value="1"/>
</dbReference>
<protein>
    <submittedName>
        <fullName evidence="9">Carbohydrate ABC transporter permease</fullName>
    </submittedName>
</protein>
<feature type="transmembrane region" description="Helical" evidence="7">
    <location>
        <begin position="292"/>
        <end position="312"/>
    </location>
</feature>
<dbReference type="EMBL" id="JBHSDK010000021">
    <property type="protein sequence ID" value="MFC4336530.1"/>
    <property type="molecule type" value="Genomic_DNA"/>
</dbReference>
<dbReference type="Gene3D" id="1.10.3720.10">
    <property type="entry name" value="MetI-like"/>
    <property type="match status" value="1"/>
</dbReference>
<sequence>MEAQDLFDRLAWLGIGLAAVGALVAFFLSQAGLSKKAGREGLTAALFLFPALLFLGVGLVVPALRTLALSMFDKTGERFVWFDNFTWALTDPDTQHMLVNTGIWIVAAPLSATFIGLVYAVLIDGRRGEKIYKTLVFLPMSISFVGASVIWTFVYDIRPAGAEQVGLLNGIATSLGLPPVDWLREWPANTLLLVLILVWIQVGFATVLLSAALKGVPAEITEAALMDGANPWQLFWRVTVPSIRPAIVLVLITIFIATLKLFDIVRTMTGGRRGTDVVAHNMWAQVFEQNNIGRGSAMAVLLLVLVVPAIVYQVRVLRRAQREGR</sequence>
<evidence type="ECO:0000256" key="2">
    <source>
        <dbReference type="ARBA" id="ARBA00022448"/>
    </source>
</evidence>
<keyword evidence="4 7" id="KW-0812">Transmembrane</keyword>
<name>A0ABV8U286_9ACTN</name>
<accession>A0ABV8U286</accession>
<dbReference type="InterPro" id="IPR000515">
    <property type="entry name" value="MetI-like"/>
</dbReference>
<evidence type="ECO:0000256" key="4">
    <source>
        <dbReference type="ARBA" id="ARBA00022692"/>
    </source>
</evidence>
<dbReference type="Proteomes" id="UP001595823">
    <property type="component" value="Unassembled WGS sequence"/>
</dbReference>
<keyword evidence="2 7" id="KW-0813">Transport</keyword>
<proteinExistence type="inferred from homology"/>
<evidence type="ECO:0000256" key="7">
    <source>
        <dbReference type="RuleBase" id="RU363032"/>
    </source>
</evidence>
<dbReference type="InterPro" id="IPR035906">
    <property type="entry name" value="MetI-like_sf"/>
</dbReference>
<dbReference type="CDD" id="cd06261">
    <property type="entry name" value="TM_PBP2"/>
    <property type="match status" value="1"/>
</dbReference>
<feature type="domain" description="ABC transmembrane type-1" evidence="8">
    <location>
        <begin position="98"/>
        <end position="313"/>
    </location>
</feature>
<evidence type="ECO:0000256" key="3">
    <source>
        <dbReference type="ARBA" id="ARBA00022475"/>
    </source>
</evidence>
<evidence type="ECO:0000256" key="6">
    <source>
        <dbReference type="ARBA" id="ARBA00023136"/>
    </source>
</evidence>
<feature type="transmembrane region" description="Helical" evidence="7">
    <location>
        <begin position="191"/>
        <end position="213"/>
    </location>
</feature>
<comment type="subcellular location">
    <subcellularLocation>
        <location evidence="1 7">Cell membrane</location>
        <topology evidence="1 7">Multi-pass membrane protein</topology>
    </subcellularLocation>
</comment>
<organism evidence="9 10">
    <name type="scientific">Salininema proteolyticum</name>
    <dbReference type="NCBI Taxonomy" id="1607685"/>
    <lineage>
        <taxon>Bacteria</taxon>
        <taxon>Bacillati</taxon>
        <taxon>Actinomycetota</taxon>
        <taxon>Actinomycetes</taxon>
        <taxon>Glycomycetales</taxon>
        <taxon>Glycomycetaceae</taxon>
        <taxon>Salininema</taxon>
    </lineage>
</organism>
<comment type="similarity">
    <text evidence="7">Belongs to the binding-protein-dependent transport system permease family.</text>
</comment>
<comment type="caution">
    <text evidence="9">The sequence shown here is derived from an EMBL/GenBank/DDBJ whole genome shotgun (WGS) entry which is preliminary data.</text>
</comment>
<dbReference type="RefSeq" id="WP_380622563.1">
    <property type="nucleotide sequence ID" value="NZ_JBHSDK010000021.1"/>
</dbReference>
<evidence type="ECO:0000313" key="10">
    <source>
        <dbReference type="Proteomes" id="UP001595823"/>
    </source>
</evidence>
<feature type="transmembrane region" description="Helical" evidence="7">
    <location>
        <begin position="234"/>
        <end position="259"/>
    </location>
</feature>
<dbReference type="PROSITE" id="PS50928">
    <property type="entry name" value="ABC_TM1"/>
    <property type="match status" value="1"/>
</dbReference>
<evidence type="ECO:0000256" key="1">
    <source>
        <dbReference type="ARBA" id="ARBA00004651"/>
    </source>
</evidence>